<feature type="signal peptide" evidence="3">
    <location>
        <begin position="1"/>
        <end position="22"/>
    </location>
</feature>
<evidence type="ECO:0000256" key="3">
    <source>
        <dbReference type="SAM" id="SignalP"/>
    </source>
</evidence>
<gene>
    <name evidence="4" type="ORF">BN946_scf184798.g43</name>
</gene>
<dbReference type="InterPro" id="IPR036908">
    <property type="entry name" value="RlpA-like_sf"/>
</dbReference>
<evidence type="ECO:0000313" key="4">
    <source>
        <dbReference type="EMBL" id="CDO70728.1"/>
    </source>
</evidence>
<name>A0A060SEB3_PYCCI</name>
<evidence type="ECO:0000256" key="1">
    <source>
        <dbReference type="ARBA" id="ARBA00022729"/>
    </source>
</evidence>
<dbReference type="Gene3D" id="2.40.40.10">
    <property type="entry name" value="RlpA-like domain"/>
    <property type="match status" value="1"/>
</dbReference>
<keyword evidence="1 3" id="KW-0732">Signal</keyword>
<protein>
    <submittedName>
        <fullName evidence="4">Distantly related to plant expansins</fullName>
    </submittedName>
</protein>
<dbReference type="PANTHER" id="PTHR31836:SF28">
    <property type="entry name" value="SRCR DOMAIN-CONTAINING PROTEIN-RELATED"/>
    <property type="match status" value="1"/>
</dbReference>
<dbReference type="Proteomes" id="UP000029665">
    <property type="component" value="Unassembled WGS sequence"/>
</dbReference>
<sequence>MFSSLFGLTVLSLATLPFGAVASSHGAHHRRHEGIAAHVNATANATEPHLHRRGQTFTNARLTYYDVGMGACGQKNVPSDFIVALNGDSYGDQYPGPNCFRPIEITYNGKSAKATIMDKCPGCPSPGGLDLSTGLFSYLAPLSEGVLYATWRYLDEGDDPAPAPTSTSQWQPPTSTWTPPATTSSKQHHTTTSTWSPEPEPTTTWSSSSEAEPTTSSWTPSSTWSSSSAWSSPPPSSSSHASSSSSSSSATSSSAAAASSAPAGPDTLGKLNQAVLGLTEIMLAGVEVNAGAQVNN</sequence>
<dbReference type="EMBL" id="CCBP010000092">
    <property type="protein sequence ID" value="CDO70728.1"/>
    <property type="molecule type" value="Genomic_DNA"/>
</dbReference>
<dbReference type="InterPro" id="IPR051477">
    <property type="entry name" value="Expansin_CellWall"/>
</dbReference>
<dbReference type="PANTHER" id="PTHR31836">
    <property type="match status" value="1"/>
</dbReference>
<dbReference type="HOGENOM" id="CLU_047639_0_0_1"/>
<organism evidence="4 5">
    <name type="scientific">Pycnoporus cinnabarinus</name>
    <name type="common">Cinnabar-red polypore</name>
    <name type="synonym">Trametes cinnabarina</name>
    <dbReference type="NCBI Taxonomy" id="5643"/>
    <lineage>
        <taxon>Eukaryota</taxon>
        <taxon>Fungi</taxon>
        <taxon>Dikarya</taxon>
        <taxon>Basidiomycota</taxon>
        <taxon>Agaricomycotina</taxon>
        <taxon>Agaricomycetes</taxon>
        <taxon>Polyporales</taxon>
        <taxon>Polyporaceae</taxon>
        <taxon>Trametes</taxon>
    </lineage>
</organism>
<feature type="chain" id="PRO_5001592159" evidence="3">
    <location>
        <begin position="23"/>
        <end position="296"/>
    </location>
</feature>
<dbReference type="OrthoDB" id="623670at2759"/>
<proteinExistence type="predicted"/>
<dbReference type="STRING" id="5643.A0A060SEB3"/>
<dbReference type="CDD" id="cd22191">
    <property type="entry name" value="DPBB_RlpA_EXP_N-like"/>
    <property type="match status" value="1"/>
</dbReference>
<dbReference type="SUPFAM" id="SSF50685">
    <property type="entry name" value="Barwin-like endoglucanases"/>
    <property type="match status" value="1"/>
</dbReference>
<feature type="compositionally biased region" description="Low complexity" evidence="2">
    <location>
        <begin position="164"/>
        <end position="263"/>
    </location>
</feature>
<accession>A0A060SEB3</accession>
<dbReference type="OMA" id="SFTYYEV"/>
<comment type="caution">
    <text evidence="4">The sequence shown here is derived from an EMBL/GenBank/DDBJ whole genome shotgun (WGS) entry which is preliminary data.</text>
</comment>
<dbReference type="AlphaFoldDB" id="A0A060SEB3"/>
<reference evidence="4" key="1">
    <citation type="submission" date="2014-01" db="EMBL/GenBank/DDBJ databases">
        <title>The genome of the white-rot fungus Pycnoporus cinnabarinus: a basidiomycete model with a versatile arsenal for lignocellulosic biomass breakdown.</title>
        <authorList>
            <person name="Levasseur A."/>
            <person name="Lomascolo A."/>
            <person name="Ruiz-Duenas F.J."/>
            <person name="Uzan E."/>
            <person name="Piumi F."/>
            <person name="Kues U."/>
            <person name="Ram A.F.J."/>
            <person name="Murat C."/>
            <person name="Haon M."/>
            <person name="Benoit I."/>
            <person name="Arfi Y."/>
            <person name="Chevret D."/>
            <person name="Drula E."/>
            <person name="Kwon M.J."/>
            <person name="Gouret P."/>
            <person name="Lesage-Meessen L."/>
            <person name="Lombard V."/>
            <person name="Mariette J."/>
            <person name="Noirot C."/>
            <person name="Park J."/>
            <person name="Patyshakuliyeva A."/>
            <person name="Wieneger R.A.B."/>
            <person name="Wosten H.A.B."/>
            <person name="Martin F."/>
            <person name="Coutinho P.M."/>
            <person name="de Vries R."/>
            <person name="Martinez A.T."/>
            <person name="Klopp C."/>
            <person name="Pontarotti P."/>
            <person name="Henrissat B."/>
            <person name="Record E."/>
        </authorList>
    </citation>
    <scope>NUCLEOTIDE SEQUENCE [LARGE SCALE GENOMIC DNA]</scope>
    <source>
        <strain evidence="4">BRFM137</strain>
    </source>
</reference>
<evidence type="ECO:0000256" key="2">
    <source>
        <dbReference type="SAM" id="MobiDB-lite"/>
    </source>
</evidence>
<feature type="region of interest" description="Disordered" evidence="2">
    <location>
        <begin position="159"/>
        <end position="269"/>
    </location>
</feature>
<evidence type="ECO:0000313" key="5">
    <source>
        <dbReference type="Proteomes" id="UP000029665"/>
    </source>
</evidence>
<keyword evidence="5" id="KW-1185">Reference proteome</keyword>